<feature type="domain" description="Formamidopyrimidine-DNA glycosylase catalytic" evidence="18">
    <location>
        <begin position="2"/>
        <end position="128"/>
    </location>
</feature>
<dbReference type="Gene3D" id="3.20.190.10">
    <property type="entry name" value="MutM-like, N-terminal"/>
    <property type="match status" value="1"/>
</dbReference>
<evidence type="ECO:0000259" key="18">
    <source>
        <dbReference type="PROSITE" id="PS51068"/>
    </source>
</evidence>
<comment type="cofactor">
    <cofactor evidence="2">
        <name>Zn(2+)</name>
        <dbReference type="ChEBI" id="CHEBI:29105"/>
    </cofactor>
</comment>
<evidence type="ECO:0000256" key="15">
    <source>
        <dbReference type="ARBA" id="ARBA00044632"/>
    </source>
</evidence>
<evidence type="ECO:0000256" key="12">
    <source>
        <dbReference type="ARBA" id="ARBA00023239"/>
    </source>
</evidence>
<dbReference type="Gene3D" id="1.10.8.50">
    <property type="match status" value="1"/>
</dbReference>
<comment type="similarity">
    <text evidence="3">Belongs to the FPG family.</text>
</comment>
<dbReference type="InterPro" id="IPR015886">
    <property type="entry name" value="H2TH_FPG"/>
</dbReference>
<dbReference type="Pfam" id="PF06831">
    <property type="entry name" value="H2TH"/>
    <property type="match status" value="1"/>
</dbReference>
<feature type="domain" description="FPG-type" evidence="17">
    <location>
        <begin position="253"/>
        <end position="284"/>
    </location>
</feature>
<dbReference type="Proteomes" id="UP000235670">
    <property type="component" value="Unassembled WGS sequence"/>
</dbReference>
<dbReference type="PROSITE" id="PS51068">
    <property type="entry name" value="FPG_CAT"/>
    <property type="match status" value="1"/>
</dbReference>
<dbReference type="PROSITE" id="PS51066">
    <property type="entry name" value="ZF_FPG_2"/>
    <property type="match status" value="1"/>
</dbReference>
<dbReference type="GO" id="GO:0034039">
    <property type="term" value="F:8-oxo-7,8-dihydroguanine DNA N-glycosylase activity"/>
    <property type="evidence" value="ECO:0007669"/>
    <property type="project" value="TreeGrafter"/>
</dbReference>
<evidence type="ECO:0000256" key="7">
    <source>
        <dbReference type="ARBA" id="ARBA00022771"/>
    </source>
</evidence>
<evidence type="ECO:0000256" key="11">
    <source>
        <dbReference type="ARBA" id="ARBA00023204"/>
    </source>
</evidence>
<dbReference type="NCBIfam" id="TIGR00577">
    <property type="entry name" value="fpg"/>
    <property type="match status" value="1"/>
</dbReference>
<dbReference type="GeneID" id="84802949"/>
<evidence type="ECO:0000256" key="16">
    <source>
        <dbReference type="PROSITE-ProRule" id="PRU00391"/>
    </source>
</evidence>
<evidence type="ECO:0000256" key="6">
    <source>
        <dbReference type="ARBA" id="ARBA00022763"/>
    </source>
</evidence>
<keyword evidence="14 20" id="KW-0326">Glycosidase</keyword>
<evidence type="ECO:0000313" key="19">
    <source>
        <dbReference type="EMBL" id="PMC51716.1"/>
    </source>
</evidence>
<dbReference type="InterPro" id="IPR010979">
    <property type="entry name" value="Ribosomal_uS13-like_H2TH"/>
</dbReference>
<comment type="catalytic activity">
    <reaction evidence="15">
        <text>2'-deoxyribonucleotide-(2'-deoxyribose 5'-phosphate)-2'-deoxyribonucleotide-DNA = a 3'-end 2'-deoxyribonucleotide-(2,3-dehydro-2,3-deoxyribose 5'-phosphate)-DNA + a 5'-end 5'-phospho-2'-deoxyribonucleoside-DNA + H(+)</text>
        <dbReference type="Rhea" id="RHEA:66592"/>
        <dbReference type="Rhea" id="RHEA-COMP:13180"/>
        <dbReference type="Rhea" id="RHEA-COMP:16897"/>
        <dbReference type="Rhea" id="RHEA-COMP:17067"/>
        <dbReference type="ChEBI" id="CHEBI:15378"/>
        <dbReference type="ChEBI" id="CHEBI:136412"/>
        <dbReference type="ChEBI" id="CHEBI:157695"/>
        <dbReference type="ChEBI" id="CHEBI:167181"/>
        <dbReference type="EC" id="4.2.99.18"/>
    </reaction>
</comment>
<keyword evidence="12 19" id="KW-0456">Lyase</keyword>
<keyword evidence="10" id="KW-0238">DNA-binding</keyword>
<dbReference type="GO" id="GO:0140078">
    <property type="term" value="F:class I DNA-(apurinic or apyrimidinic site) endonuclease activity"/>
    <property type="evidence" value="ECO:0007669"/>
    <property type="project" value="UniProtKB-EC"/>
</dbReference>
<gene>
    <name evidence="20" type="primary">mutM</name>
    <name evidence="19" type="ORF">CJ218_08325</name>
    <name evidence="20" type="ORF">FOC50_06765</name>
</gene>
<dbReference type="GO" id="GO:0003690">
    <property type="term" value="F:double-stranded DNA binding"/>
    <property type="evidence" value="ECO:0007669"/>
    <property type="project" value="UniProtKB-ARBA"/>
</dbReference>
<accession>A0A2N6SCR4</accession>
<evidence type="ECO:0000313" key="22">
    <source>
        <dbReference type="Proteomes" id="UP000427636"/>
    </source>
</evidence>
<dbReference type="Pfam" id="PF01149">
    <property type="entry name" value="Fapy_DNA_glyco"/>
    <property type="match status" value="1"/>
</dbReference>
<dbReference type="NCBIfam" id="NF002211">
    <property type="entry name" value="PRK01103.1"/>
    <property type="match status" value="1"/>
</dbReference>
<evidence type="ECO:0000313" key="21">
    <source>
        <dbReference type="Proteomes" id="UP000235670"/>
    </source>
</evidence>
<keyword evidence="22" id="KW-1185">Reference proteome</keyword>
<evidence type="ECO:0000256" key="9">
    <source>
        <dbReference type="ARBA" id="ARBA00022833"/>
    </source>
</evidence>
<dbReference type="EMBL" id="PNGT01000011">
    <property type="protein sequence ID" value="PMC51716.1"/>
    <property type="molecule type" value="Genomic_DNA"/>
</dbReference>
<dbReference type="AlphaFoldDB" id="A0A2N6SCR4"/>
<evidence type="ECO:0000256" key="5">
    <source>
        <dbReference type="ARBA" id="ARBA00022723"/>
    </source>
</evidence>
<evidence type="ECO:0000256" key="1">
    <source>
        <dbReference type="ARBA" id="ARBA00001668"/>
    </source>
</evidence>
<evidence type="ECO:0000256" key="13">
    <source>
        <dbReference type="ARBA" id="ARBA00023268"/>
    </source>
</evidence>
<dbReference type="GO" id="GO:0006284">
    <property type="term" value="P:base-excision repair"/>
    <property type="evidence" value="ECO:0007669"/>
    <property type="project" value="InterPro"/>
</dbReference>
<dbReference type="EMBL" id="CP046313">
    <property type="protein sequence ID" value="QGS07979.1"/>
    <property type="molecule type" value="Genomic_DNA"/>
</dbReference>
<keyword evidence="9" id="KW-0862">Zinc</keyword>
<dbReference type="RefSeq" id="WP_006363515.1">
    <property type="nucleotide sequence ID" value="NZ_CAUUTG010000024.1"/>
</dbReference>
<name>A0A2N6SCR4_9BACL</name>
<comment type="subunit">
    <text evidence="4">Monomer.</text>
</comment>
<dbReference type="PANTHER" id="PTHR22993">
    <property type="entry name" value="FORMAMIDOPYRIMIDINE-DNA GLYCOSYLASE"/>
    <property type="match status" value="1"/>
</dbReference>
<sequence>MPELPEVENIKLGLEDSLKNKKILSVTFSNTVKEGHDLNKMPIVKQSLIDFSNNVVGKKIKELSRRGKYLYLALNKGYIITHFGMTGAFFLVNDIAEITNKNYYKHRHVIFELDTNEKLVFSDIRRFGELRYVEKIGEFKPFVNLAPEPFEKKAKQYFLDKLLEKKYKDQSIKALLLDGNVFCGCGNIYDCEVLYRKRIHPLTKPCELTLKEKEDLFDELVFILEWAIKEGGSTISDYVHADGGEGNMQNFHQIYGKKKCPLGHDVENINIKGRSSHYCPVCQKRN</sequence>
<evidence type="ECO:0000313" key="20">
    <source>
        <dbReference type="EMBL" id="QGS07979.1"/>
    </source>
</evidence>
<keyword evidence="13" id="KW-0511">Multifunctional enzyme</keyword>
<evidence type="ECO:0000256" key="2">
    <source>
        <dbReference type="ARBA" id="ARBA00001947"/>
    </source>
</evidence>
<keyword evidence="8 20" id="KW-0378">Hydrolase</keyword>
<dbReference type="PANTHER" id="PTHR22993:SF9">
    <property type="entry name" value="FORMAMIDOPYRIMIDINE-DNA GLYCOSYLASE"/>
    <property type="match status" value="1"/>
</dbReference>
<dbReference type="InterPro" id="IPR020629">
    <property type="entry name" value="FPG_Glyclase"/>
</dbReference>
<dbReference type="InterPro" id="IPR035937">
    <property type="entry name" value="FPG_N"/>
</dbReference>
<dbReference type="STRING" id="84135.GCA_001052115_00856"/>
<dbReference type="GO" id="GO:0008270">
    <property type="term" value="F:zinc ion binding"/>
    <property type="evidence" value="ECO:0007669"/>
    <property type="project" value="UniProtKB-KW"/>
</dbReference>
<dbReference type="OrthoDB" id="9800855at2"/>
<evidence type="ECO:0000256" key="4">
    <source>
        <dbReference type="ARBA" id="ARBA00011245"/>
    </source>
</evidence>
<proteinExistence type="inferred from homology"/>
<dbReference type="FunFam" id="1.10.8.50:FF:000003">
    <property type="entry name" value="Formamidopyrimidine-DNA glycosylase"/>
    <property type="match status" value="1"/>
</dbReference>
<dbReference type="SUPFAM" id="SSF57716">
    <property type="entry name" value="Glucocorticoid receptor-like (DNA-binding domain)"/>
    <property type="match status" value="1"/>
</dbReference>
<reference evidence="19 21" key="1">
    <citation type="submission" date="2017-09" db="EMBL/GenBank/DDBJ databases">
        <title>Bacterial strain isolated from the female urinary microbiota.</title>
        <authorList>
            <person name="Thomas-White K."/>
            <person name="Kumar N."/>
            <person name="Forster S."/>
            <person name="Putonti C."/>
            <person name="Lawley T."/>
            <person name="Wolfe A.J."/>
        </authorList>
    </citation>
    <scope>NUCLEOTIDE SEQUENCE [LARGE SCALE GENOMIC DNA]</scope>
    <source>
        <strain evidence="19 21">UMB0186</strain>
    </source>
</reference>
<dbReference type="SUPFAM" id="SSF46946">
    <property type="entry name" value="S13-like H2TH domain"/>
    <property type="match status" value="1"/>
</dbReference>
<evidence type="ECO:0000256" key="8">
    <source>
        <dbReference type="ARBA" id="ARBA00022801"/>
    </source>
</evidence>
<protein>
    <submittedName>
        <fullName evidence="19">Bifunctional DNA-formamidopyrimidine glycosylase/DNA-(Apurinic or apyrimidinic site) lyase</fullName>
        <ecNumber evidence="20">3.2.2.23</ecNumber>
        <ecNumber evidence="20">4.2.99.18</ecNumber>
    </submittedName>
</protein>
<dbReference type="SUPFAM" id="SSF81624">
    <property type="entry name" value="N-terminal domain of MutM-like DNA repair proteins"/>
    <property type="match status" value="1"/>
</dbReference>
<dbReference type="SMART" id="SM01232">
    <property type="entry name" value="H2TH"/>
    <property type="match status" value="1"/>
</dbReference>
<dbReference type="EC" id="3.2.2.23" evidence="20"/>
<dbReference type="SMART" id="SM00898">
    <property type="entry name" value="Fapy_DNA_glyco"/>
    <property type="match status" value="1"/>
</dbReference>
<organism evidence="19 21">
    <name type="scientific">Gemella sanguinis</name>
    <dbReference type="NCBI Taxonomy" id="84135"/>
    <lineage>
        <taxon>Bacteria</taxon>
        <taxon>Bacillati</taxon>
        <taxon>Bacillota</taxon>
        <taxon>Bacilli</taxon>
        <taxon>Bacillales</taxon>
        <taxon>Gemellaceae</taxon>
        <taxon>Gemella</taxon>
    </lineage>
</organism>
<dbReference type="CDD" id="cd08966">
    <property type="entry name" value="EcFpg-like_N"/>
    <property type="match status" value="1"/>
</dbReference>
<keyword evidence="5" id="KW-0479">Metal-binding</keyword>
<evidence type="ECO:0000256" key="14">
    <source>
        <dbReference type="ARBA" id="ARBA00023295"/>
    </source>
</evidence>
<keyword evidence="11" id="KW-0234">DNA repair</keyword>
<dbReference type="GO" id="GO:0003684">
    <property type="term" value="F:damaged DNA binding"/>
    <property type="evidence" value="ECO:0007669"/>
    <property type="project" value="InterPro"/>
</dbReference>
<comment type="catalytic activity">
    <reaction evidence="1">
        <text>Hydrolysis of DNA containing ring-opened 7-methylguanine residues, releasing 2,6-diamino-4-hydroxy-5-(N-methyl)formamidopyrimidine.</text>
        <dbReference type="EC" id="3.2.2.23"/>
    </reaction>
</comment>
<evidence type="ECO:0000259" key="17">
    <source>
        <dbReference type="PROSITE" id="PS51066"/>
    </source>
</evidence>
<dbReference type="InterPro" id="IPR012319">
    <property type="entry name" value="FPG_cat"/>
</dbReference>
<keyword evidence="6" id="KW-0227">DNA damage</keyword>
<reference evidence="20 22" key="2">
    <citation type="submission" date="2019-11" db="EMBL/GenBank/DDBJ databases">
        <title>FDA dAtabase for Regulatory Grade micrObial Sequences (FDA-ARGOS): Supporting development and validation of Infectious Disease Dx tests.</title>
        <authorList>
            <person name="Turner S."/>
            <person name="Byrd R."/>
            <person name="Tallon L."/>
            <person name="Sadzewicz L."/>
            <person name="Vavikolanu K."/>
            <person name="Mehta A."/>
            <person name="Aluvathingal J."/>
            <person name="Nadendla S."/>
            <person name="Myers T."/>
            <person name="Yan Y."/>
            <person name="Sichtig H."/>
        </authorList>
    </citation>
    <scope>NUCLEOTIDE SEQUENCE [LARGE SCALE GENOMIC DNA]</scope>
    <source>
        <strain evidence="20 22">FDAARGOS_742</strain>
    </source>
</reference>
<keyword evidence="7 16" id="KW-0863">Zinc-finger</keyword>
<evidence type="ECO:0000256" key="10">
    <source>
        <dbReference type="ARBA" id="ARBA00023125"/>
    </source>
</evidence>
<dbReference type="InterPro" id="IPR000214">
    <property type="entry name" value="Znf_DNA_glyclase/AP_lyase"/>
</dbReference>
<dbReference type="EC" id="4.2.99.18" evidence="20"/>
<dbReference type="Proteomes" id="UP000427636">
    <property type="component" value="Chromosome"/>
</dbReference>
<evidence type="ECO:0000256" key="3">
    <source>
        <dbReference type="ARBA" id="ARBA00009409"/>
    </source>
</evidence>